<reference evidence="2" key="1">
    <citation type="submission" date="2018-07" db="EMBL/GenBank/DDBJ databases">
        <authorList>
            <person name="Quirk P.G."/>
            <person name="Krulwich T.A."/>
        </authorList>
    </citation>
    <scope>NUCLEOTIDE SEQUENCE</scope>
</reference>
<keyword evidence="1" id="KW-0812">Transmembrane</keyword>
<name>A0A336MAX5_CULSO</name>
<feature type="transmembrane region" description="Helical" evidence="1">
    <location>
        <begin position="12"/>
        <end position="37"/>
    </location>
</feature>
<evidence type="ECO:0000313" key="2">
    <source>
        <dbReference type="EMBL" id="SSX26481.1"/>
    </source>
</evidence>
<organism evidence="2">
    <name type="scientific">Culicoides sonorensis</name>
    <name type="common">Biting midge</name>
    <dbReference type="NCBI Taxonomy" id="179676"/>
    <lineage>
        <taxon>Eukaryota</taxon>
        <taxon>Metazoa</taxon>
        <taxon>Ecdysozoa</taxon>
        <taxon>Arthropoda</taxon>
        <taxon>Hexapoda</taxon>
        <taxon>Insecta</taxon>
        <taxon>Pterygota</taxon>
        <taxon>Neoptera</taxon>
        <taxon>Endopterygota</taxon>
        <taxon>Diptera</taxon>
        <taxon>Nematocera</taxon>
        <taxon>Chironomoidea</taxon>
        <taxon>Ceratopogonidae</taxon>
        <taxon>Ceratopogoninae</taxon>
        <taxon>Culicoides</taxon>
        <taxon>Monoculicoides</taxon>
    </lineage>
</organism>
<dbReference type="VEuPathDB" id="VectorBase:CSON013452"/>
<gene>
    <name evidence="2" type="primary">CSON013452</name>
</gene>
<keyword evidence="1" id="KW-0472">Membrane</keyword>
<keyword evidence="1" id="KW-1133">Transmembrane helix</keyword>
<evidence type="ECO:0000256" key="1">
    <source>
        <dbReference type="SAM" id="Phobius"/>
    </source>
</evidence>
<dbReference type="AlphaFoldDB" id="A0A336MAX5"/>
<dbReference type="EMBL" id="UFQT01000677">
    <property type="protein sequence ID" value="SSX26481.1"/>
    <property type="molecule type" value="Genomic_DNA"/>
</dbReference>
<proteinExistence type="predicted"/>
<accession>A0A336MAX5</accession>
<sequence length="674" mass="77037">MGHYVEGIVRLLFMALRLLPLLNWTLVVVFCFILPVLSTPFDDTPVDYLIPPPIQSQKETITSQRDETSLLRRITSWMFSFGRSNDASNENIVSSPSEKVKNYEKPPTPAHNNYRDIVDVSCSPCNKIPWIPILSKSQIGKVNQNIQTISTFTEPHQETTKSDINQEHFLLDSSVKSAIMSTDFPYITFTSTAKTIQMNKIKGVTNPEYLPPRQILPIENENQPFAPIPIPNLSMTPIPPLHEAKPFLYNPYKTYVTHTKFIPTFSNGSKYIEQDKTLGSGNSMLEMSENDNETSNKLNFEILKSNPSLHIHQSTIHDNYNIFNETLNNDIPQTTIRSFFLESDYINNQKQNESKILDKFQSTLHFNKSESMLLPISVKYRNISFSNSTNMKQSIDLMSVNNTSKPIRFIVPYITQQKPSPFRAKFLRNNENLNWSTLESIDQEVHDTQESFIVTATVPTPSPPVKTTKYIAKFLASSIKELLNNEKIASSTKVNVNKKDLEKEHDVNFQKPVPFDLTTLQQNIDKWTEEEFGSTSETTATALGMLNYTKSIPVEFITESIDLPNISIDTSNPITSELFPTNKVSQHTILHNDSLDSVLINRLKSSFKSAKAYSNNVSNRKHEQWKNLEVSISPLTNEKLYIVTPQTEDIQQFEEFPRFRKRPTPSKNNYGKIK</sequence>
<protein>
    <submittedName>
        <fullName evidence="2">CSON013452 protein</fullName>
    </submittedName>
</protein>